<evidence type="ECO:0000313" key="7">
    <source>
        <dbReference type="EMBL" id="GGE21802.1"/>
    </source>
</evidence>
<evidence type="ECO:0000313" key="8">
    <source>
        <dbReference type="Proteomes" id="UP000599688"/>
    </source>
</evidence>
<keyword evidence="4" id="KW-0808">Transferase</keyword>
<evidence type="ECO:0008006" key="9">
    <source>
        <dbReference type="Google" id="ProtNLM"/>
    </source>
</evidence>
<dbReference type="InterPro" id="IPR004960">
    <property type="entry name" value="LipA_acyltrans"/>
</dbReference>
<evidence type="ECO:0000256" key="5">
    <source>
        <dbReference type="ARBA" id="ARBA00023136"/>
    </source>
</evidence>
<sequence length="204" mass="24343">MNAETMKNRFKFTNPEIIADIEKHQKSIVYLAGHHANFEWMTSFQLCPTQREGFGIYKRIRNPYFDQLAKDIRGKFFIELIDKNEIANLIKQHSKNNQLVNYGMIADQAPRHTKNAYWGKFMGLDSPMFVGTEIFAKKHDLALAFIHVKKVKRGYYEAEIKQITSEPKSFKNFEITDRYFQLVEEEIKETPELYFWTHKRWKHL</sequence>
<dbReference type="PANTHER" id="PTHR30606:SF10">
    <property type="entry name" value="PHOSPHATIDYLINOSITOL MANNOSIDE ACYLTRANSFERASE"/>
    <property type="match status" value="1"/>
</dbReference>
<dbReference type="PANTHER" id="PTHR30606">
    <property type="entry name" value="LIPID A BIOSYNTHESIS LAUROYL ACYLTRANSFERASE"/>
    <property type="match status" value="1"/>
</dbReference>
<keyword evidence="6" id="KW-0012">Acyltransferase</keyword>
<evidence type="ECO:0000256" key="6">
    <source>
        <dbReference type="ARBA" id="ARBA00023315"/>
    </source>
</evidence>
<dbReference type="EMBL" id="BMGL01000015">
    <property type="protein sequence ID" value="GGE21802.1"/>
    <property type="molecule type" value="Genomic_DNA"/>
</dbReference>
<keyword evidence="2" id="KW-1003">Cell membrane</keyword>
<organism evidence="7 8">
    <name type="scientific">Psychroflexus salis</name>
    <dbReference type="NCBI Taxonomy" id="1526574"/>
    <lineage>
        <taxon>Bacteria</taxon>
        <taxon>Pseudomonadati</taxon>
        <taxon>Bacteroidota</taxon>
        <taxon>Flavobacteriia</taxon>
        <taxon>Flavobacteriales</taxon>
        <taxon>Flavobacteriaceae</taxon>
        <taxon>Psychroflexus</taxon>
    </lineage>
</organism>
<dbReference type="AlphaFoldDB" id="A0A917A1I9"/>
<protein>
    <recommendedName>
        <fullName evidence="9">KDO2-lipid IV(A) lauroyltransferase</fullName>
    </recommendedName>
</protein>
<dbReference type="CDD" id="cd07984">
    <property type="entry name" value="LPLAT_LABLAT-like"/>
    <property type="match status" value="1"/>
</dbReference>
<dbReference type="Pfam" id="PF03279">
    <property type="entry name" value="Lip_A_acyltrans"/>
    <property type="match status" value="1"/>
</dbReference>
<comment type="caution">
    <text evidence="7">The sequence shown here is derived from an EMBL/GenBank/DDBJ whole genome shotgun (WGS) entry which is preliminary data.</text>
</comment>
<dbReference type="GO" id="GO:0016746">
    <property type="term" value="F:acyltransferase activity"/>
    <property type="evidence" value="ECO:0007669"/>
    <property type="project" value="UniProtKB-KW"/>
</dbReference>
<name>A0A917A1I9_9FLAO</name>
<dbReference type="Proteomes" id="UP000599688">
    <property type="component" value="Unassembled WGS sequence"/>
</dbReference>
<gene>
    <name evidence="7" type="ORF">GCM10010831_23580</name>
</gene>
<keyword evidence="3" id="KW-0997">Cell inner membrane</keyword>
<dbReference type="GO" id="GO:0009247">
    <property type="term" value="P:glycolipid biosynthetic process"/>
    <property type="evidence" value="ECO:0007669"/>
    <property type="project" value="UniProtKB-ARBA"/>
</dbReference>
<proteinExistence type="predicted"/>
<evidence type="ECO:0000256" key="3">
    <source>
        <dbReference type="ARBA" id="ARBA00022519"/>
    </source>
</evidence>
<reference evidence="7 8" key="1">
    <citation type="journal article" date="2014" name="Int. J. Syst. Evol. Microbiol.">
        <title>Complete genome sequence of Corynebacterium casei LMG S-19264T (=DSM 44701T), isolated from a smear-ripened cheese.</title>
        <authorList>
            <consortium name="US DOE Joint Genome Institute (JGI-PGF)"/>
            <person name="Walter F."/>
            <person name="Albersmeier A."/>
            <person name="Kalinowski J."/>
            <person name="Ruckert C."/>
        </authorList>
    </citation>
    <scope>NUCLEOTIDE SEQUENCE [LARGE SCALE GENOMIC DNA]</scope>
    <source>
        <strain evidence="7 8">CGMCC 1.12925</strain>
    </source>
</reference>
<evidence type="ECO:0000256" key="2">
    <source>
        <dbReference type="ARBA" id="ARBA00022475"/>
    </source>
</evidence>
<keyword evidence="8" id="KW-1185">Reference proteome</keyword>
<accession>A0A917A1I9</accession>
<dbReference type="GO" id="GO:0005886">
    <property type="term" value="C:plasma membrane"/>
    <property type="evidence" value="ECO:0007669"/>
    <property type="project" value="UniProtKB-SubCell"/>
</dbReference>
<evidence type="ECO:0000256" key="4">
    <source>
        <dbReference type="ARBA" id="ARBA00022679"/>
    </source>
</evidence>
<comment type="subcellular location">
    <subcellularLocation>
        <location evidence="1">Cell inner membrane</location>
    </subcellularLocation>
</comment>
<evidence type="ECO:0000256" key="1">
    <source>
        <dbReference type="ARBA" id="ARBA00004533"/>
    </source>
</evidence>
<keyword evidence="5" id="KW-0472">Membrane</keyword>